<dbReference type="InterPro" id="IPR007024">
    <property type="entry name" value="BLUF_domain"/>
</dbReference>
<gene>
    <name evidence="2" type="ORF">GWI71_03490</name>
</gene>
<dbReference type="Pfam" id="PF04940">
    <property type="entry name" value="BLUF"/>
    <property type="match status" value="1"/>
</dbReference>
<evidence type="ECO:0000259" key="1">
    <source>
        <dbReference type="PROSITE" id="PS50925"/>
    </source>
</evidence>
<dbReference type="PROSITE" id="PS50925">
    <property type="entry name" value="BLUF"/>
    <property type="match status" value="1"/>
</dbReference>
<organism evidence="2 3">
    <name type="scientific">Pannonibacter tanglangensis</name>
    <dbReference type="NCBI Taxonomy" id="2750084"/>
    <lineage>
        <taxon>Bacteria</taxon>
        <taxon>Pseudomonadati</taxon>
        <taxon>Pseudomonadota</taxon>
        <taxon>Alphaproteobacteria</taxon>
        <taxon>Hyphomicrobiales</taxon>
        <taxon>Stappiaceae</taxon>
        <taxon>Pannonibacter</taxon>
    </lineage>
</organism>
<dbReference type="Proteomes" id="UP000541347">
    <property type="component" value="Unassembled WGS sequence"/>
</dbReference>
<dbReference type="SUPFAM" id="SSF54975">
    <property type="entry name" value="Acylphosphatase/BLUF domain-like"/>
    <property type="match status" value="1"/>
</dbReference>
<keyword evidence="3" id="KW-1185">Reference proteome</keyword>
<dbReference type="EMBL" id="JAABLP010000001">
    <property type="protein sequence ID" value="NBN62735.1"/>
    <property type="molecule type" value="Genomic_DNA"/>
</dbReference>
<dbReference type="RefSeq" id="WP_161673935.1">
    <property type="nucleotide sequence ID" value="NZ_JAABLP010000001.1"/>
</dbReference>
<dbReference type="InterPro" id="IPR036046">
    <property type="entry name" value="Acylphosphatase-like_dom_sf"/>
</dbReference>
<evidence type="ECO:0000313" key="2">
    <source>
        <dbReference type="EMBL" id="NBN62735.1"/>
    </source>
</evidence>
<dbReference type="SMART" id="SM01034">
    <property type="entry name" value="BLUF"/>
    <property type="match status" value="1"/>
</dbReference>
<reference evidence="2 3" key="1">
    <citation type="submission" date="2020-01" db="EMBL/GenBank/DDBJ databases">
        <authorList>
            <person name="Peng S.Y."/>
            <person name="Li J."/>
            <person name="Wang M."/>
            <person name="Wang L."/>
            <person name="Wang C.Q."/>
            <person name="Wang J.R."/>
        </authorList>
    </citation>
    <scope>NUCLEOTIDE SEQUENCE [LARGE SCALE GENOMIC DNA]</scope>
    <source>
        <strain evidence="2 3">XCT-34</strain>
    </source>
</reference>
<accession>A0ABW9ZD26</accession>
<feature type="domain" description="BLUF" evidence="1">
    <location>
        <begin position="4"/>
        <end position="100"/>
    </location>
</feature>
<comment type="caution">
    <text evidence="2">The sequence shown here is derived from an EMBL/GenBank/DDBJ whole genome shotgun (WGS) entry which is preliminary data.</text>
</comment>
<evidence type="ECO:0000313" key="3">
    <source>
        <dbReference type="Proteomes" id="UP000541347"/>
    </source>
</evidence>
<sequence length="150" mass="16794">MSDLYHICYMSLMKRQAFLPDLRTSLERLIDRSRSNNAHNGITGCLLFTGEVFLQVLEGPQTDVEDTFGRISRDPRHTDVRVLSEGPVKDRSFSDMFATAGVASPLSADAIEEIRAAFDNPARHLHPREMKTLLAVLTQDDRHIDALLAG</sequence>
<proteinExistence type="predicted"/>
<dbReference type="Gene3D" id="3.30.70.100">
    <property type="match status" value="1"/>
</dbReference>
<protein>
    <recommendedName>
        <fullName evidence="1">BLUF domain-containing protein</fullName>
    </recommendedName>
</protein>
<name>A0ABW9ZD26_9HYPH</name>